<dbReference type="AlphaFoldDB" id="F8N9D7"/>
<dbReference type="STRING" id="688246.Premu_2365"/>
<evidence type="ECO:0000256" key="10">
    <source>
        <dbReference type="PROSITE-ProRule" id="PRU01360"/>
    </source>
</evidence>
<keyword evidence="8 10" id="KW-0472">Membrane</keyword>
<dbReference type="InterPro" id="IPR000531">
    <property type="entry name" value="Beta-barrel_TonB"/>
</dbReference>
<dbReference type="Gene3D" id="3.55.50.30">
    <property type="match status" value="1"/>
</dbReference>
<keyword evidence="2 10" id="KW-0813">Transport</keyword>
<dbReference type="InterPro" id="IPR036942">
    <property type="entry name" value="Beta-barrel_TonB_sf"/>
</dbReference>
<reference evidence="15" key="1">
    <citation type="journal article" date="2011" name="Stand. Genomic Sci.">
        <title>Non-contiguous finished genome sequence of the opportunistic oral pathogen Prevotella multisaccharivorax type strain (PPPA20).</title>
        <authorList>
            <person name="Pati A."/>
            <person name="Gronow S."/>
            <person name="Lu M."/>
            <person name="Lapidus A."/>
            <person name="Nolan M."/>
            <person name="Lucas S."/>
            <person name="Hammon N."/>
            <person name="Deshpande S."/>
            <person name="Cheng J.F."/>
            <person name="Tapia R."/>
            <person name="Han C."/>
            <person name="Goodwin L."/>
            <person name="Pitluck S."/>
            <person name="Liolios K."/>
            <person name="Pagani I."/>
            <person name="Mavromatis K."/>
            <person name="Mikhailova N."/>
            <person name="Huntemann M."/>
            <person name="Chen A."/>
            <person name="Palaniappan K."/>
            <person name="Land M."/>
            <person name="Hauser L."/>
            <person name="Detter J.C."/>
            <person name="Brambilla E.M."/>
            <person name="Rohde M."/>
            <person name="Goker M."/>
            <person name="Woyke T."/>
            <person name="Bristow J."/>
            <person name="Eisen J.A."/>
            <person name="Markowitz V."/>
            <person name="Hugenholtz P."/>
            <person name="Kyrpides N.C."/>
            <person name="Klenk H.P."/>
            <person name="Ivanova N."/>
        </authorList>
    </citation>
    <scope>NUCLEOTIDE SEQUENCE [LARGE SCALE GENOMIC DNA]</scope>
    <source>
        <strain evidence="15">DSM 17128</strain>
    </source>
</reference>
<name>F8N9D7_9BACT</name>
<gene>
    <name evidence="14" type="ORF">Premu_2365</name>
</gene>
<dbReference type="GO" id="GO:0009279">
    <property type="term" value="C:cell outer membrane"/>
    <property type="evidence" value="ECO:0007669"/>
    <property type="project" value="UniProtKB-SubCell"/>
</dbReference>
<keyword evidence="9 10" id="KW-0998">Cell outer membrane</keyword>
<dbReference type="Pfam" id="PF00593">
    <property type="entry name" value="TonB_dep_Rec_b-barrel"/>
    <property type="match status" value="1"/>
</dbReference>
<dbReference type="Gene3D" id="2.60.40.1120">
    <property type="entry name" value="Carboxypeptidase-like, regulatory domain"/>
    <property type="match status" value="1"/>
</dbReference>
<proteinExistence type="inferred from homology"/>
<dbReference type="FunFam" id="2.60.40.1120:FF:000003">
    <property type="entry name" value="Outer membrane protein Omp121"/>
    <property type="match status" value="1"/>
</dbReference>
<dbReference type="SUPFAM" id="SSF49464">
    <property type="entry name" value="Carboxypeptidase regulatory domain-like"/>
    <property type="match status" value="1"/>
</dbReference>
<protein>
    <submittedName>
        <fullName evidence="14">TonB-dependent receptor plug</fullName>
    </submittedName>
</protein>
<dbReference type="InterPro" id="IPR023996">
    <property type="entry name" value="TonB-dep_OMP_SusC/RagA"/>
</dbReference>
<evidence type="ECO:0000256" key="8">
    <source>
        <dbReference type="ARBA" id="ARBA00023136"/>
    </source>
</evidence>
<dbReference type="GO" id="GO:0006826">
    <property type="term" value="P:iron ion transport"/>
    <property type="evidence" value="ECO:0007669"/>
    <property type="project" value="UniProtKB-KW"/>
</dbReference>
<evidence type="ECO:0000313" key="15">
    <source>
        <dbReference type="Proteomes" id="UP000002772"/>
    </source>
</evidence>
<dbReference type="HOGENOM" id="CLU_004317_0_2_10"/>
<sequence>MKMHYSNWKRKCIVSAYLAMVALLPLNAQVTFKAQNQTIQQVLQQIERKAGYSIFYNDKLPGLKQKVNFTANNEPIEKVMSRLLQATDIDYRIEAGKQIVLTWRVKKSTTVPQRKQVKGVVKDAKGEPLIGVSVTIEGTNNGTVTDVDGRYQLEVAPGAQLHYSYVGFQSQKLRVSSGETYNVVLHEDNTLLDEVVVVGYGSMKRKDITTAVSVVSTKDLDERPLMSAAQAIQGKAAGIQVVQPSGAPGTGLSIRVRGATSVQASNEPLYVVDGMPTDNISDISPNDIETMQVLKDASSAAIYGARAANGVVLITTKRGVAGTPRVKLSSYAGFSVLGRKLDALNTEEYKELMADLKKVSNVAPSIPETEHRYTDWTDLFFKTGIEQNYQLSLQNGSEKLQYFISGGYTDQEGIVEKSHFKRYNFRANIDSKQTKWLDLSLNFSYAHTDGQWVRESSSSMRAGSILSVINTPPFMQKWDSTHPDWYDEQAYGSRILNPLAANAADNQTGTDYVKGAFGATLHIAKGLTWKTTFGIDLNNERWNYYLDPTSTSDGRSTKGRVEESSSRNFEWLLENILTYDVSFDKHNLSLMGGATQQHAQYKGSWMAGFDLSESYPDIHNMAAANQIDKDATGAGASAWSLSSFLGRVAYNYDSKYLLTMNFRADGSSRFARGHRWGVFPSVSAGWRFSEEPFMKGLKNIVDDAKFRVSWGMNGNQGGIGNYSYLARMSVSKVAPTADNLYPGLAITASTAANKELTWEKTAQWNMGLDLTMWNGRLIFSADAYYKKTTDLLLTVSLPDYVNLPGGITRNDGQMVNKGVEFNLSSQNIKGKFQWNTDFNISFNKNRLTKLGLNKIYYYGEMYETKEPAIILKEGLPLGSFFGYVSKGVDPETGDIIYEDFNDNGITDPGDRTIIGSAQPDFTYGMTNTLSYKGFSLSLFLQGSQGNDIYNATRIDTEGMMDFRNQSKAVLDRWRRPGMVTDIPRVGNDENIHNSTRFVEDGSYLRLKTATLSYSFDKRLIGRWGLAKLQLYVTGQNLLTLTKYSGYDPEVNAYGSNAVQLGIDYGTYPQSKAVIFGLNVEF</sequence>
<dbReference type="Pfam" id="PF07660">
    <property type="entry name" value="STN"/>
    <property type="match status" value="1"/>
</dbReference>
<dbReference type="Gene3D" id="2.40.170.20">
    <property type="entry name" value="TonB-dependent receptor, beta-barrel domain"/>
    <property type="match status" value="1"/>
</dbReference>
<dbReference type="InterPro" id="IPR037066">
    <property type="entry name" value="Plug_dom_sf"/>
</dbReference>
<dbReference type="InterPro" id="IPR012910">
    <property type="entry name" value="Plug_dom"/>
</dbReference>
<dbReference type="NCBIfam" id="TIGR04056">
    <property type="entry name" value="OMP_RagA_SusC"/>
    <property type="match status" value="1"/>
</dbReference>
<evidence type="ECO:0000256" key="2">
    <source>
        <dbReference type="ARBA" id="ARBA00022448"/>
    </source>
</evidence>
<keyword evidence="4" id="KW-0410">Iron transport</keyword>
<dbReference type="InterPro" id="IPR039426">
    <property type="entry name" value="TonB-dep_rcpt-like"/>
</dbReference>
<feature type="signal peptide" evidence="12">
    <location>
        <begin position="1"/>
        <end position="28"/>
    </location>
</feature>
<keyword evidence="6" id="KW-0408">Iron</keyword>
<feature type="domain" description="Secretin/TonB short N-terminal" evidence="13">
    <location>
        <begin position="52"/>
        <end position="104"/>
    </location>
</feature>
<dbReference type="InterPro" id="IPR011662">
    <property type="entry name" value="Secretin/TonB_short_N"/>
</dbReference>
<evidence type="ECO:0000259" key="13">
    <source>
        <dbReference type="SMART" id="SM00965"/>
    </source>
</evidence>
<keyword evidence="15" id="KW-1185">Reference proteome</keyword>
<evidence type="ECO:0000256" key="9">
    <source>
        <dbReference type="ARBA" id="ARBA00023237"/>
    </source>
</evidence>
<evidence type="ECO:0000256" key="7">
    <source>
        <dbReference type="ARBA" id="ARBA00023077"/>
    </source>
</evidence>
<evidence type="ECO:0000256" key="6">
    <source>
        <dbReference type="ARBA" id="ARBA00023004"/>
    </source>
</evidence>
<dbReference type="NCBIfam" id="TIGR04057">
    <property type="entry name" value="SusC_RagA_signa"/>
    <property type="match status" value="1"/>
</dbReference>
<dbReference type="EMBL" id="GL945017">
    <property type="protein sequence ID" value="EGN57746.1"/>
    <property type="molecule type" value="Genomic_DNA"/>
</dbReference>
<feature type="chain" id="PRO_5003375754" evidence="12">
    <location>
        <begin position="29"/>
        <end position="1081"/>
    </location>
</feature>
<dbReference type="SMART" id="SM00965">
    <property type="entry name" value="STN"/>
    <property type="match status" value="1"/>
</dbReference>
<evidence type="ECO:0000256" key="11">
    <source>
        <dbReference type="RuleBase" id="RU003357"/>
    </source>
</evidence>
<accession>F8N9D7</accession>
<dbReference type="FunFam" id="2.170.130.10:FF:000008">
    <property type="entry name" value="SusC/RagA family TonB-linked outer membrane protein"/>
    <property type="match status" value="1"/>
</dbReference>
<evidence type="ECO:0000256" key="3">
    <source>
        <dbReference type="ARBA" id="ARBA00022452"/>
    </source>
</evidence>
<keyword evidence="3 10" id="KW-1134">Transmembrane beta strand</keyword>
<evidence type="ECO:0000256" key="4">
    <source>
        <dbReference type="ARBA" id="ARBA00022496"/>
    </source>
</evidence>
<evidence type="ECO:0000313" key="14">
    <source>
        <dbReference type="EMBL" id="EGN57746.1"/>
    </source>
</evidence>
<dbReference type="eggNOG" id="COG1629">
    <property type="taxonomic scope" value="Bacteria"/>
</dbReference>
<dbReference type="Pfam" id="PF07715">
    <property type="entry name" value="Plug"/>
    <property type="match status" value="1"/>
</dbReference>
<keyword evidence="4" id="KW-0406">Ion transport</keyword>
<dbReference type="InterPro" id="IPR023997">
    <property type="entry name" value="TonB-dep_OMP_SusC/RagA_CS"/>
</dbReference>
<comment type="similarity">
    <text evidence="10 11">Belongs to the TonB-dependent receptor family.</text>
</comment>
<dbReference type="Proteomes" id="UP000002772">
    <property type="component" value="Unassembled WGS sequence"/>
</dbReference>
<comment type="subcellular location">
    <subcellularLocation>
        <location evidence="1 10">Cell outer membrane</location>
        <topology evidence="1 10">Multi-pass membrane protein</topology>
    </subcellularLocation>
</comment>
<keyword evidence="14" id="KW-0675">Receptor</keyword>
<evidence type="ECO:0000256" key="5">
    <source>
        <dbReference type="ARBA" id="ARBA00022692"/>
    </source>
</evidence>
<dbReference type="PROSITE" id="PS52016">
    <property type="entry name" value="TONB_DEPENDENT_REC_3"/>
    <property type="match status" value="1"/>
</dbReference>
<keyword evidence="12" id="KW-0732">Signal</keyword>
<organism evidence="14 15">
    <name type="scientific">Hallella multisaccharivorax DSM 17128</name>
    <dbReference type="NCBI Taxonomy" id="688246"/>
    <lineage>
        <taxon>Bacteria</taxon>
        <taxon>Pseudomonadati</taxon>
        <taxon>Bacteroidota</taxon>
        <taxon>Bacteroidia</taxon>
        <taxon>Bacteroidales</taxon>
        <taxon>Prevotellaceae</taxon>
        <taxon>Hallella</taxon>
    </lineage>
</organism>
<keyword evidence="5 10" id="KW-0812">Transmembrane</keyword>
<dbReference type="SUPFAM" id="SSF56935">
    <property type="entry name" value="Porins"/>
    <property type="match status" value="1"/>
</dbReference>
<dbReference type="Gene3D" id="2.170.130.10">
    <property type="entry name" value="TonB-dependent receptor, plug domain"/>
    <property type="match status" value="1"/>
</dbReference>
<dbReference type="Pfam" id="PF13715">
    <property type="entry name" value="CarbopepD_reg_2"/>
    <property type="match status" value="1"/>
</dbReference>
<dbReference type="InterPro" id="IPR008969">
    <property type="entry name" value="CarboxyPept-like_regulatory"/>
</dbReference>
<evidence type="ECO:0000256" key="1">
    <source>
        <dbReference type="ARBA" id="ARBA00004571"/>
    </source>
</evidence>
<evidence type="ECO:0000256" key="12">
    <source>
        <dbReference type="SAM" id="SignalP"/>
    </source>
</evidence>
<keyword evidence="7 11" id="KW-0798">TonB box</keyword>